<evidence type="ECO:0000256" key="4">
    <source>
        <dbReference type="PROSITE-ProRule" id="PRU00175"/>
    </source>
</evidence>
<dbReference type="InterPro" id="IPR013083">
    <property type="entry name" value="Znf_RING/FYVE/PHD"/>
</dbReference>
<evidence type="ECO:0000313" key="8">
    <source>
        <dbReference type="EMBL" id="CAE7601144.1"/>
    </source>
</evidence>
<keyword evidence="1" id="KW-0479">Metal-binding</keyword>
<protein>
    <submittedName>
        <fullName evidence="8">RNF25 protein</fullName>
    </submittedName>
</protein>
<dbReference type="InterPro" id="IPR001841">
    <property type="entry name" value="Znf_RING"/>
</dbReference>
<dbReference type="Pfam" id="PF13445">
    <property type="entry name" value="zf-RING_UBOX"/>
    <property type="match status" value="1"/>
</dbReference>
<dbReference type="AlphaFoldDB" id="A0A812V6K6"/>
<sequence length="1214" mass="135703">MAVWLSMHASVTSHSYATRVLTRFIRLPIPGSSQLNVLNARFADFERQGKQMLRIPFLTKANNSWQDRPQLEVQREAPSDHLGAGIWAYGGLMKLDVAGYEEDIMKAVHHRTQRHIQLFRRLQALWQCYDAYARVCMSLGVRMMLQGISYYLLGICWVQINAPYVAAACALVFQALALNLAALDIHGVNDLSLIGALPSLCAIMALACAQRTPFGELDSEQTYVLTLIMYPLEVLWFEMLHWLASPMGDAGFLPRQFKSVLFMDVFSDLNESGMVTSEEKEVVEMRRPEVQKALNITRAAIRRWEAVPRRWLTLRQYRQRKQLLRSYNATADAFVDFMEKLEMPIPVEDDRPWAQFPAAERRKDPFSGTVLGPFSFWFGTGVVSTWFYDIESRYRSQNGVLYDRPPSDKILDLDSAMAICMEFKRKVEMMTHGTVDETSDRSDDSDQDMATGSQISRDDERTPLRGRAERSQADANIEVNRLPWNLVSFVTRAIQLVWLGLGVMAILRETKTHIFDWQASHIVEERRLAASQVPEVVFEQLNVSWPYGHFFSPDALSCQSKGEVLVGSTFAQYAVLDTEQPIQLVEKLPQEIPGGWRLACDKTGLECLWVEQRDDSPSTLQLHDVNRTAGLAPMTVELRGVTPARPRWRYLAGSVLSCALLENPPSVLKTASGSCLLVALGDGTNEISFATVELPRTRDDASPLKLRLTLRSQLALELKNATSKQDPLATSEEVDAVHLDFAQEGWLWVVVSTGRLELWDLMSDRRLSHAGQLPKGFRGSGLCVRPGGSLLVVGRMQQVVQHYVKFPGFEGVPAGLGALTTAPGSYGFVALFLLSGAMELGVWTQDPSKEAGDFGDPLGLGQFNEEMRNKVLDDGFQEEMELLRAMWPEQSDLCFEHFHDLPGDVHTRISVQLVPHTAGEEQGRFVRCQLLLDVPRGYPQKPLRLELGASRGLSDSTSEGFLSRLAAVSDGLCGQPAVYALLQAAQDMLTELNVPCGDCAICLLDLDVEDDQADPVVRTPCYHAFHHGCLASYWWTEWEKQLQPLSLRVQSTSRVSAAEVCCPECRLPLPWTALSALHLSLEARDADRRGAVKIEEPPRDPEKEGATEPLEEVEVLHPQEPSLPMLAPSPEEVLLFEVVHPKGTCFRSRPRWSAKVANGQVSRGVQGVVAELVEGDTTYLRPEGSKHFLPVKGLSANIKLVHLEQQRKEAACAA</sequence>
<keyword evidence="2 4" id="KW-0863">Zinc-finger</keyword>
<dbReference type="Proteomes" id="UP000604046">
    <property type="component" value="Unassembled WGS sequence"/>
</dbReference>
<evidence type="ECO:0000256" key="1">
    <source>
        <dbReference type="ARBA" id="ARBA00022723"/>
    </source>
</evidence>
<dbReference type="PROSITE" id="PS50908">
    <property type="entry name" value="RWD"/>
    <property type="match status" value="1"/>
</dbReference>
<accession>A0A812V6K6</accession>
<keyword evidence="3" id="KW-0862">Zinc</keyword>
<organism evidence="8 9">
    <name type="scientific">Symbiodinium natans</name>
    <dbReference type="NCBI Taxonomy" id="878477"/>
    <lineage>
        <taxon>Eukaryota</taxon>
        <taxon>Sar</taxon>
        <taxon>Alveolata</taxon>
        <taxon>Dinophyceae</taxon>
        <taxon>Suessiales</taxon>
        <taxon>Symbiodiniaceae</taxon>
        <taxon>Symbiodinium</taxon>
    </lineage>
</organism>
<dbReference type="GO" id="GO:0008270">
    <property type="term" value="F:zinc ion binding"/>
    <property type="evidence" value="ECO:0007669"/>
    <property type="project" value="UniProtKB-KW"/>
</dbReference>
<feature type="region of interest" description="Disordered" evidence="5">
    <location>
        <begin position="1089"/>
        <end position="1110"/>
    </location>
</feature>
<feature type="region of interest" description="Disordered" evidence="5">
    <location>
        <begin position="434"/>
        <end position="470"/>
    </location>
</feature>
<feature type="domain" description="RING-type" evidence="6">
    <location>
        <begin position="999"/>
        <end position="1066"/>
    </location>
</feature>
<proteinExistence type="predicted"/>
<dbReference type="SUPFAM" id="SSF57850">
    <property type="entry name" value="RING/U-box"/>
    <property type="match status" value="1"/>
</dbReference>
<dbReference type="EMBL" id="CAJNDS010002798">
    <property type="protein sequence ID" value="CAE7601144.1"/>
    <property type="molecule type" value="Genomic_DNA"/>
</dbReference>
<evidence type="ECO:0000313" key="9">
    <source>
        <dbReference type="Proteomes" id="UP000604046"/>
    </source>
</evidence>
<dbReference type="InterPro" id="IPR006575">
    <property type="entry name" value="RWD_dom"/>
</dbReference>
<gene>
    <name evidence="8" type="primary">RNF25</name>
    <name evidence="8" type="ORF">SNAT2548_LOCUS34190</name>
</gene>
<comment type="caution">
    <text evidence="8">The sequence shown here is derived from an EMBL/GenBank/DDBJ whole genome shotgun (WGS) entry which is preliminary data.</text>
</comment>
<dbReference type="OrthoDB" id="430572at2759"/>
<dbReference type="SUPFAM" id="SSF54495">
    <property type="entry name" value="UBC-like"/>
    <property type="match status" value="1"/>
</dbReference>
<dbReference type="PROSITE" id="PS50089">
    <property type="entry name" value="ZF_RING_2"/>
    <property type="match status" value="1"/>
</dbReference>
<dbReference type="PANTHER" id="PTHR13198:SF4">
    <property type="entry name" value="E3 UBIQUITIN-PROTEIN LIGASE RNF25"/>
    <property type="match status" value="1"/>
</dbReference>
<feature type="compositionally biased region" description="Basic and acidic residues" evidence="5">
    <location>
        <begin position="434"/>
        <end position="444"/>
    </location>
</feature>
<keyword evidence="9" id="KW-1185">Reference proteome</keyword>
<dbReference type="PANTHER" id="PTHR13198">
    <property type="entry name" value="RING FINGER PROTEIN 25"/>
    <property type="match status" value="1"/>
</dbReference>
<dbReference type="CDD" id="cd23818">
    <property type="entry name" value="RWD_RNF25"/>
    <property type="match status" value="1"/>
</dbReference>
<dbReference type="Pfam" id="PF05773">
    <property type="entry name" value="RWD"/>
    <property type="match status" value="1"/>
</dbReference>
<dbReference type="InterPro" id="IPR039133">
    <property type="entry name" value="RNF25"/>
</dbReference>
<evidence type="ECO:0000256" key="3">
    <source>
        <dbReference type="ARBA" id="ARBA00022833"/>
    </source>
</evidence>
<reference evidence="8" key="1">
    <citation type="submission" date="2021-02" db="EMBL/GenBank/DDBJ databases">
        <authorList>
            <person name="Dougan E. K."/>
            <person name="Rhodes N."/>
            <person name="Thang M."/>
            <person name="Chan C."/>
        </authorList>
    </citation>
    <scope>NUCLEOTIDE SEQUENCE</scope>
</reference>
<evidence type="ECO:0000259" key="7">
    <source>
        <dbReference type="PROSITE" id="PS50908"/>
    </source>
</evidence>
<feature type="compositionally biased region" description="Basic and acidic residues" evidence="5">
    <location>
        <begin position="456"/>
        <end position="470"/>
    </location>
</feature>
<dbReference type="Gene3D" id="3.30.40.10">
    <property type="entry name" value="Zinc/RING finger domain, C3HC4 (zinc finger)"/>
    <property type="match status" value="1"/>
</dbReference>
<dbReference type="Gene3D" id="3.10.110.10">
    <property type="entry name" value="Ubiquitin Conjugating Enzyme"/>
    <property type="match status" value="1"/>
</dbReference>
<dbReference type="GO" id="GO:0061630">
    <property type="term" value="F:ubiquitin protein ligase activity"/>
    <property type="evidence" value="ECO:0007669"/>
    <property type="project" value="InterPro"/>
</dbReference>
<dbReference type="InterPro" id="IPR027370">
    <property type="entry name" value="Znf-RING_euk"/>
</dbReference>
<dbReference type="SMART" id="SM00184">
    <property type="entry name" value="RING"/>
    <property type="match status" value="1"/>
</dbReference>
<feature type="compositionally biased region" description="Basic and acidic residues" evidence="5">
    <location>
        <begin position="1089"/>
        <end position="1106"/>
    </location>
</feature>
<evidence type="ECO:0000259" key="6">
    <source>
        <dbReference type="PROSITE" id="PS50089"/>
    </source>
</evidence>
<dbReference type="GO" id="GO:0005634">
    <property type="term" value="C:nucleus"/>
    <property type="evidence" value="ECO:0007669"/>
    <property type="project" value="TreeGrafter"/>
</dbReference>
<feature type="domain" description="RWD" evidence="7">
    <location>
        <begin position="878"/>
        <end position="992"/>
    </location>
</feature>
<dbReference type="GO" id="GO:0016567">
    <property type="term" value="P:protein ubiquitination"/>
    <property type="evidence" value="ECO:0007669"/>
    <property type="project" value="TreeGrafter"/>
</dbReference>
<evidence type="ECO:0000256" key="5">
    <source>
        <dbReference type="SAM" id="MobiDB-lite"/>
    </source>
</evidence>
<evidence type="ECO:0000256" key="2">
    <source>
        <dbReference type="ARBA" id="ARBA00022771"/>
    </source>
</evidence>
<dbReference type="InterPro" id="IPR016135">
    <property type="entry name" value="UBQ-conjugating_enzyme/RWD"/>
</dbReference>
<name>A0A812V6K6_9DINO</name>